<evidence type="ECO:0000256" key="3">
    <source>
        <dbReference type="ARBA" id="ARBA00022842"/>
    </source>
</evidence>
<dbReference type="InterPro" id="IPR000086">
    <property type="entry name" value="NUDIX_hydrolase_dom"/>
</dbReference>
<gene>
    <name evidence="6" type="ORF">FJW00_13905</name>
</gene>
<feature type="domain" description="Nudix hydrolase" evidence="5">
    <location>
        <begin position="1"/>
        <end position="149"/>
    </location>
</feature>
<organism evidence="6 7">
    <name type="scientific">Pantoea anthophila</name>
    <dbReference type="NCBI Taxonomy" id="470931"/>
    <lineage>
        <taxon>Bacteria</taxon>
        <taxon>Pseudomonadati</taxon>
        <taxon>Pseudomonadota</taxon>
        <taxon>Gammaproteobacteria</taxon>
        <taxon>Enterobacterales</taxon>
        <taxon>Erwiniaceae</taxon>
        <taxon>Pantoea</taxon>
    </lineage>
</organism>
<comment type="cofactor">
    <cofactor evidence="1">
        <name>Mg(2+)</name>
        <dbReference type="ChEBI" id="CHEBI:18420"/>
    </cofactor>
</comment>
<dbReference type="InterPro" id="IPR020084">
    <property type="entry name" value="NUDIX_hydrolase_CS"/>
</dbReference>
<keyword evidence="2 4" id="KW-0378">Hydrolase</keyword>
<proteinExistence type="inferred from homology"/>
<name>A0ABY2Z625_9GAMM</name>
<dbReference type="PROSITE" id="PS51462">
    <property type="entry name" value="NUDIX"/>
    <property type="match status" value="1"/>
</dbReference>
<evidence type="ECO:0000256" key="2">
    <source>
        <dbReference type="ARBA" id="ARBA00022801"/>
    </source>
</evidence>
<evidence type="ECO:0000256" key="4">
    <source>
        <dbReference type="RuleBase" id="RU003476"/>
    </source>
</evidence>
<evidence type="ECO:0000259" key="5">
    <source>
        <dbReference type="PROSITE" id="PS51462"/>
    </source>
</evidence>
<accession>A0ABY2Z625</accession>
<dbReference type="Proteomes" id="UP000316142">
    <property type="component" value="Unassembled WGS sequence"/>
</dbReference>
<comment type="caution">
    <text evidence="6">The sequence shown here is derived from an EMBL/GenBank/DDBJ whole genome shotgun (WGS) entry which is preliminary data.</text>
</comment>
<keyword evidence="3" id="KW-0460">Magnesium</keyword>
<dbReference type="SUPFAM" id="SSF55811">
    <property type="entry name" value="Nudix"/>
    <property type="match status" value="1"/>
</dbReference>
<evidence type="ECO:0000313" key="7">
    <source>
        <dbReference type="Proteomes" id="UP000316142"/>
    </source>
</evidence>
<dbReference type="PANTHER" id="PTHR43046">
    <property type="entry name" value="GDP-MANNOSE MANNOSYL HYDROLASE"/>
    <property type="match status" value="1"/>
</dbReference>
<dbReference type="InterPro" id="IPR020476">
    <property type="entry name" value="Nudix_hydrolase"/>
</dbReference>
<dbReference type="PROSITE" id="PS00893">
    <property type="entry name" value="NUDIX_BOX"/>
    <property type="match status" value="1"/>
</dbReference>
<protein>
    <submittedName>
        <fullName evidence="6">NUDIX domain-containing protein</fullName>
    </submittedName>
</protein>
<evidence type="ECO:0000313" key="6">
    <source>
        <dbReference type="EMBL" id="TPV24608.1"/>
    </source>
</evidence>
<reference evidence="6 7" key="1">
    <citation type="submission" date="2019-06" db="EMBL/GenBank/DDBJ databases">
        <title>Taxogenomics and systematics of the genus Pantoea.</title>
        <authorList>
            <person name="Tambong J.T."/>
        </authorList>
    </citation>
    <scope>NUCLEOTIDE SEQUENCE [LARGE SCALE GENOMIC DNA]</scope>
    <source>
        <strain evidence="6 7">LMG 2558</strain>
    </source>
</reference>
<dbReference type="CDD" id="cd04685">
    <property type="entry name" value="NUDIX_Hydrolase"/>
    <property type="match status" value="1"/>
</dbReference>
<comment type="similarity">
    <text evidence="4">Belongs to the Nudix hydrolase family.</text>
</comment>
<dbReference type="PANTHER" id="PTHR43046:SF12">
    <property type="entry name" value="GDP-MANNOSE MANNOSYL HYDROLASE"/>
    <property type="match status" value="1"/>
</dbReference>
<dbReference type="PRINTS" id="PR00502">
    <property type="entry name" value="NUDIXFAMILY"/>
</dbReference>
<evidence type="ECO:0000256" key="1">
    <source>
        <dbReference type="ARBA" id="ARBA00001946"/>
    </source>
</evidence>
<sequence length="149" mass="17300">MRRRPSSRLIVLSPEHHVLLFYFSHHDDALTGRSYWATPGGGLESLETFEQAALRELREETGLVRDSAGVAVASRTFPMTLSDGETVLAEERFFLIRTEKREIDCSGWSQNEKRVIQHYHWWTVEELRDTTDTIFPHDLITDILSRERA</sequence>
<dbReference type="RefSeq" id="WP_140924520.1">
    <property type="nucleotide sequence ID" value="NZ_VHIZ01000050.1"/>
</dbReference>
<dbReference type="EMBL" id="VHIZ01000050">
    <property type="protein sequence ID" value="TPV24608.1"/>
    <property type="molecule type" value="Genomic_DNA"/>
</dbReference>
<dbReference type="InterPro" id="IPR015797">
    <property type="entry name" value="NUDIX_hydrolase-like_dom_sf"/>
</dbReference>
<keyword evidence="7" id="KW-1185">Reference proteome</keyword>
<dbReference type="Pfam" id="PF00293">
    <property type="entry name" value="NUDIX"/>
    <property type="match status" value="1"/>
</dbReference>
<dbReference type="Gene3D" id="3.90.79.10">
    <property type="entry name" value="Nucleoside Triphosphate Pyrophosphohydrolase"/>
    <property type="match status" value="1"/>
</dbReference>